<dbReference type="InterPro" id="IPR032698">
    <property type="entry name" value="SirB1_N"/>
</dbReference>
<dbReference type="PANTHER" id="PTHR31350">
    <property type="entry name" value="SI:DKEY-261L7.2"/>
    <property type="match status" value="1"/>
</dbReference>
<dbReference type="EMBL" id="UINC01001039">
    <property type="protein sequence ID" value="SUZ68649.1"/>
    <property type="molecule type" value="Genomic_DNA"/>
</dbReference>
<sequence length="234" mass="25873">VGAHCNEAGIDVDEGLSKLDDLAAGVSDRTLPGILQFLFKDQGFGGEKDNYYDPANSYIDQVMLRRRGIPISLAIITIEVARRCNVPLFGVGMPGHFLVGCRDTEDIFLDPFEGTIIDKAAAHALFSDLHPSQEFRTEFLNETASDSIVLRMLNNLRMIHLRDRQISGLASVLELLVCFVDCPIDEFHRLAAALDALGRTDEAARHLDRAASRYGGTDADQMKARATQLWARLN</sequence>
<feature type="non-terminal residue" evidence="2">
    <location>
        <position position="1"/>
    </location>
</feature>
<dbReference type="PANTHER" id="PTHR31350:SF21">
    <property type="entry name" value="F-BOX ONLY PROTEIN 21"/>
    <property type="match status" value="1"/>
</dbReference>
<proteinExistence type="predicted"/>
<dbReference type="Pfam" id="PF13369">
    <property type="entry name" value="Transglut_core2"/>
    <property type="match status" value="1"/>
</dbReference>
<reference evidence="2" key="1">
    <citation type="submission" date="2018-05" db="EMBL/GenBank/DDBJ databases">
        <authorList>
            <person name="Lanie J.A."/>
            <person name="Ng W.-L."/>
            <person name="Kazmierczak K.M."/>
            <person name="Andrzejewski T.M."/>
            <person name="Davidsen T.M."/>
            <person name="Wayne K.J."/>
            <person name="Tettelin H."/>
            <person name="Glass J.I."/>
            <person name="Rusch D."/>
            <person name="Podicherti R."/>
            <person name="Tsui H.-C.T."/>
            <person name="Winkler M.E."/>
        </authorList>
    </citation>
    <scope>NUCLEOTIDE SEQUENCE</scope>
</reference>
<gene>
    <name evidence="2" type="ORF">METZ01_LOCUS21503</name>
</gene>
<accession>A0A381PRJ8</accession>
<feature type="domain" description="Protein SirB1 N-terminal" evidence="1">
    <location>
        <begin position="29"/>
        <end position="154"/>
    </location>
</feature>
<organism evidence="2">
    <name type="scientific">marine metagenome</name>
    <dbReference type="NCBI Taxonomy" id="408172"/>
    <lineage>
        <taxon>unclassified sequences</taxon>
        <taxon>metagenomes</taxon>
        <taxon>ecological metagenomes</taxon>
    </lineage>
</organism>
<evidence type="ECO:0000259" key="1">
    <source>
        <dbReference type="Pfam" id="PF13369"/>
    </source>
</evidence>
<name>A0A381PRJ8_9ZZZZ</name>
<dbReference type="AlphaFoldDB" id="A0A381PRJ8"/>
<evidence type="ECO:0000313" key="2">
    <source>
        <dbReference type="EMBL" id="SUZ68649.1"/>
    </source>
</evidence>
<protein>
    <recommendedName>
        <fullName evidence="1">Protein SirB1 N-terminal domain-containing protein</fullName>
    </recommendedName>
</protein>